<protein>
    <submittedName>
        <fullName evidence="1">Uncharacterized protein</fullName>
    </submittedName>
</protein>
<dbReference type="Proteomes" id="UP000319525">
    <property type="component" value="Unassembled WGS sequence"/>
</dbReference>
<dbReference type="AlphaFoldDB" id="A0A4Y3QMP9"/>
<reference evidence="1 2" key="1">
    <citation type="submission" date="2019-06" db="EMBL/GenBank/DDBJ databases">
        <title>Whole genome shotgun sequence of Microbacterium testaceum NBRC 12675.</title>
        <authorList>
            <person name="Hosoyama A."/>
            <person name="Uohara A."/>
            <person name="Ohji S."/>
            <person name="Ichikawa N."/>
        </authorList>
    </citation>
    <scope>NUCLEOTIDE SEQUENCE [LARGE SCALE GENOMIC DNA]</scope>
    <source>
        <strain evidence="1 2">NBRC 12675</strain>
    </source>
</reference>
<organism evidence="1 2">
    <name type="scientific">Microbacterium testaceum</name>
    <name type="common">Aureobacterium testaceum</name>
    <name type="synonym">Brevibacterium testaceum</name>
    <dbReference type="NCBI Taxonomy" id="2033"/>
    <lineage>
        <taxon>Bacteria</taxon>
        <taxon>Bacillati</taxon>
        <taxon>Actinomycetota</taxon>
        <taxon>Actinomycetes</taxon>
        <taxon>Micrococcales</taxon>
        <taxon>Microbacteriaceae</taxon>
        <taxon>Microbacterium</taxon>
    </lineage>
</organism>
<accession>A0A4Y3QMP9</accession>
<dbReference type="EMBL" id="BJML01000009">
    <property type="protein sequence ID" value="GEB46696.1"/>
    <property type="molecule type" value="Genomic_DNA"/>
</dbReference>
<evidence type="ECO:0000313" key="2">
    <source>
        <dbReference type="Proteomes" id="UP000319525"/>
    </source>
</evidence>
<name>A0A4Y3QMP9_MICTE</name>
<gene>
    <name evidence="1" type="ORF">MTE01_26410</name>
</gene>
<proteinExistence type="predicted"/>
<evidence type="ECO:0000313" key="1">
    <source>
        <dbReference type="EMBL" id="GEB46696.1"/>
    </source>
</evidence>
<sequence>MYAAAPSVDTATDNGPLPTGTLVTCAALAVVGTVNTSTPTSTPAANDRPHLNFTDIPFDLSSEPIDCGD</sequence>
<comment type="caution">
    <text evidence="1">The sequence shown here is derived from an EMBL/GenBank/DDBJ whole genome shotgun (WGS) entry which is preliminary data.</text>
</comment>